<dbReference type="Proteomes" id="UP001189429">
    <property type="component" value="Unassembled WGS sequence"/>
</dbReference>
<gene>
    <name evidence="2" type="ORF">PCOR1329_LOCUS61357</name>
</gene>
<evidence type="ECO:0000256" key="1">
    <source>
        <dbReference type="SAM" id="MobiDB-lite"/>
    </source>
</evidence>
<keyword evidence="3" id="KW-1185">Reference proteome</keyword>
<accession>A0ABN9VVT9</accession>
<reference evidence="2" key="1">
    <citation type="submission" date="2023-10" db="EMBL/GenBank/DDBJ databases">
        <authorList>
            <person name="Chen Y."/>
            <person name="Shah S."/>
            <person name="Dougan E. K."/>
            <person name="Thang M."/>
            <person name="Chan C."/>
        </authorList>
    </citation>
    <scope>NUCLEOTIDE SEQUENCE [LARGE SCALE GENOMIC DNA]</scope>
</reference>
<organism evidence="2 3">
    <name type="scientific">Prorocentrum cordatum</name>
    <dbReference type="NCBI Taxonomy" id="2364126"/>
    <lineage>
        <taxon>Eukaryota</taxon>
        <taxon>Sar</taxon>
        <taxon>Alveolata</taxon>
        <taxon>Dinophyceae</taxon>
        <taxon>Prorocentrales</taxon>
        <taxon>Prorocentraceae</taxon>
        <taxon>Prorocentrum</taxon>
    </lineage>
</organism>
<sequence length="211" mass="23107">MKRIRAKEGSGDPKDAAECATQPRQRGHSQNYWHTRRTGRACVASEVACEDNAPCPPECMDSCLCSTTQAQWLEGPKATRPAARAARCRHAWRAGFLAGLRLVPEKGQHRWPPASFQMTSCQLQCQWPLFDTGQRQCPVSAPAPVASGQVPSGLWPHPPATAKLGKPRQSHLQGDQAAEVKITGEESSRELLPGMLTPFNVFTFPPRGSEQ</sequence>
<dbReference type="EMBL" id="CAUYUJ010017719">
    <property type="protein sequence ID" value="CAK0877240.1"/>
    <property type="molecule type" value="Genomic_DNA"/>
</dbReference>
<feature type="compositionally biased region" description="Basic and acidic residues" evidence="1">
    <location>
        <begin position="1"/>
        <end position="17"/>
    </location>
</feature>
<evidence type="ECO:0000313" key="3">
    <source>
        <dbReference type="Proteomes" id="UP001189429"/>
    </source>
</evidence>
<comment type="caution">
    <text evidence="2">The sequence shown here is derived from an EMBL/GenBank/DDBJ whole genome shotgun (WGS) entry which is preliminary data.</text>
</comment>
<protein>
    <submittedName>
        <fullName evidence="2">Uncharacterized protein</fullName>
    </submittedName>
</protein>
<proteinExistence type="predicted"/>
<feature type="compositionally biased region" description="Polar residues" evidence="1">
    <location>
        <begin position="22"/>
        <end position="31"/>
    </location>
</feature>
<evidence type="ECO:0000313" key="2">
    <source>
        <dbReference type="EMBL" id="CAK0877240.1"/>
    </source>
</evidence>
<feature type="region of interest" description="Disordered" evidence="1">
    <location>
        <begin position="157"/>
        <end position="177"/>
    </location>
</feature>
<name>A0ABN9VVT9_9DINO</name>
<feature type="region of interest" description="Disordered" evidence="1">
    <location>
        <begin position="1"/>
        <end position="31"/>
    </location>
</feature>